<gene>
    <name evidence="2" type="ORF">SOCE836_104240</name>
</gene>
<organism evidence="2 3">
    <name type="scientific">Sorangium cellulosum</name>
    <name type="common">Polyangium cellulosum</name>
    <dbReference type="NCBI Taxonomy" id="56"/>
    <lineage>
        <taxon>Bacteria</taxon>
        <taxon>Pseudomonadati</taxon>
        <taxon>Myxococcota</taxon>
        <taxon>Polyangia</taxon>
        <taxon>Polyangiales</taxon>
        <taxon>Polyangiaceae</taxon>
        <taxon>Sorangium</taxon>
    </lineage>
</organism>
<evidence type="ECO:0008006" key="4">
    <source>
        <dbReference type="Google" id="ProtNLM"/>
    </source>
</evidence>
<evidence type="ECO:0000256" key="1">
    <source>
        <dbReference type="SAM" id="MobiDB-lite"/>
    </source>
</evidence>
<feature type="compositionally biased region" description="Gly residues" evidence="1">
    <location>
        <begin position="37"/>
        <end position="270"/>
    </location>
</feature>
<name>A0A4P2R511_SORCE</name>
<dbReference type="Proteomes" id="UP000295497">
    <property type="component" value="Chromosome"/>
</dbReference>
<dbReference type="InterPro" id="IPR052918">
    <property type="entry name" value="Motility_Chemotaxis_Reg"/>
</dbReference>
<feature type="region of interest" description="Disordered" evidence="1">
    <location>
        <begin position="33"/>
        <end position="271"/>
    </location>
</feature>
<dbReference type="PANTHER" id="PTHR35580:SF1">
    <property type="entry name" value="PHYTASE-LIKE DOMAIN-CONTAINING PROTEIN"/>
    <property type="match status" value="1"/>
</dbReference>
<dbReference type="EMBL" id="CP012672">
    <property type="protein sequence ID" value="AUX38184.1"/>
    <property type="molecule type" value="Genomic_DNA"/>
</dbReference>
<dbReference type="SUPFAM" id="SSF101898">
    <property type="entry name" value="NHL repeat"/>
    <property type="match status" value="1"/>
</dbReference>
<sequence length="764" mass="72727">MAEDMERRGSRPGARQWAASALTIAALAGLTACEPIGRGGDSSGEAGPGGSGGSPGVSSGGGADGAGGSSNDGGAPGTGGDGGAPGTGGDGGAFGTGGDGGAFGTGGDGGAPGTGGDGGAPGTGGDGGAPGTGGDGGAPGTGGDGGAPGTGGDGGAPGTGGDDGAPGTGGDGGAPGTGGDDGAPGTGGDDGAPGTGGDGGAPGTGGDGGAPGTGGDGGAPGTGGDGGAPGTGGDGGAPGTGGDGGAPGTGGDGGAPGTGGGSSSTGGGGSPSTCVPGSVVACYTGPAGTNGVGSCASGTQTCRHDGFGYGPCTGDVTPARERCATPEDESCDGEPRCAQPPPWARGFGGPGSDEGWAIASDAYGNYYVSGSFEGTVDFGTGPLTSAGRSDIFFLKLDAAGSVLWSQRFGTEDNERGGALAVDENGNVLLTGSYRVLPDQPGLDLNGCHLPAVNDYYTAFFVTQFDPDGNPIWCNGPYPSSDMYSVEQIAVDAHGDMYVVYLQWESAYLMKIDAASKTTLWVEGLPGYYVGGARLALDSAGNPVAVVTEGSSITDLFPSQFVVSKYAPTGDLLWLQHYQSSSDPWMGGGVTAHAVAIDAEDEIFVTGDTDGSVDFGSGVLPAGSVLLKLDAAGEPMFSRSVRFGDRIALAPSGDIIIGGVGLAQLDASGTELWSVNFDAFAQDISWSPNGAVGVVGRAAGPVDFGTGPITYGGGYADAYVATFNPPRSGDGTIALTGAVEGATDFGSEPIPYAAGTDAFVATLTP</sequence>
<reference evidence="2 3" key="1">
    <citation type="submission" date="2015-09" db="EMBL/GenBank/DDBJ databases">
        <title>Sorangium comparison.</title>
        <authorList>
            <person name="Zaburannyi N."/>
            <person name="Bunk B."/>
            <person name="Overmann J."/>
            <person name="Mueller R."/>
        </authorList>
    </citation>
    <scope>NUCLEOTIDE SEQUENCE [LARGE SCALE GENOMIC DNA]</scope>
    <source>
        <strain evidence="2 3">So ce836</strain>
    </source>
</reference>
<accession>A0A4P2R511</accession>
<evidence type="ECO:0000313" key="3">
    <source>
        <dbReference type="Proteomes" id="UP000295497"/>
    </source>
</evidence>
<evidence type="ECO:0000313" key="2">
    <source>
        <dbReference type="EMBL" id="AUX38184.1"/>
    </source>
</evidence>
<proteinExistence type="predicted"/>
<dbReference type="PANTHER" id="PTHR35580">
    <property type="entry name" value="CELL SURFACE GLYCOPROTEIN (S-LAYER PROTEIN)-LIKE PROTEIN"/>
    <property type="match status" value="1"/>
</dbReference>
<protein>
    <recommendedName>
        <fullName evidence="4">PE-PGRS family protein</fullName>
    </recommendedName>
</protein>
<dbReference type="AlphaFoldDB" id="A0A4P2R511"/>
<dbReference type="PROSITE" id="PS51257">
    <property type="entry name" value="PROKAR_LIPOPROTEIN"/>
    <property type="match status" value="1"/>
</dbReference>